<name>A0AAD2D1Y8_EUPCR</name>
<gene>
    <name evidence="2" type="ORF">ECRASSUSDP1_LOCUS18456</name>
</gene>
<comment type="caution">
    <text evidence="2">The sequence shown here is derived from an EMBL/GenBank/DDBJ whole genome shotgun (WGS) entry which is preliminary data.</text>
</comment>
<evidence type="ECO:0000313" key="3">
    <source>
        <dbReference type="Proteomes" id="UP001295684"/>
    </source>
</evidence>
<evidence type="ECO:0000313" key="2">
    <source>
        <dbReference type="EMBL" id="CAI2377075.1"/>
    </source>
</evidence>
<organism evidence="2 3">
    <name type="scientific">Euplotes crassus</name>
    <dbReference type="NCBI Taxonomy" id="5936"/>
    <lineage>
        <taxon>Eukaryota</taxon>
        <taxon>Sar</taxon>
        <taxon>Alveolata</taxon>
        <taxon>Ciliophora</taxon>
        <taxon>Intramacronucleata</taxon>
        <taxon>Spirotrichea</taxon>
        <taxon>Hypotrichia</taxon>
        <taxon>Euplotida</taxon>
        <taxon>Euplotidae</taxon>
        <taxon>Moneuplotes</taxon>
    </lineage>
</organism>
<feature type="transmembrane region" description="Helical" evidence="1">
    <location>
        <begin position="188"/>
        <end position="207"/>
    </location>
</feature>
<keyword evidence="1" id="KW-0472">Membrane</keyword>
<dbReference type="Proteomes" id="UP001295684">
    <property type="component" value="Unassembled WGS sequence"/>
</dbReference>
<keyword evidence="1" id="KW-1133">Transmembrane helix</keyword>
<feature type="transmembrane region" description="Helical" evidence="1">
    <location>
        <begin position="148"/>
        <end position="167"/>
    </location>
</feature>
<reference evidence="2" key="1">
    <citation type="submission" date="2023-07" db="EMBL/GenBank/DDBJ databases">
        <authorList>
            <consortium name="AG Swart"/>
            <person name="Singh M."/>
            <person name="Singh A."/>
            <person name="Seah K."/>
            <person name="Emmerich C."/>
        </authorList>
    </citation>
    <scope>NUCLEOTIDE SEQUENCE</scope>
    <source>
        <strain evidence="2">DP1</strain>
    </source>
</reference>
<feature type="transmembrane region" description="Helical" evidence="1">
    <location>
        <begin position="90"/>
        <end position="107"/>
    </location>
</feature>
<feature type="transmembrane region" description="Helical" evidence="1">
    <location>
        <begin position="230"/>
        <end position="252"/>
    </location>
</feature>
<keyword evidence="3" id="KW-1185">Reference proteome</keyword>
<evidence type="ECO:0000256" key="1">
    <source>
        <dbReference type="SAM" id="Phobius"/>
    </source>
</evidence>
<sequence length="253" mass="29198">MVTTRAVVYHDFKILNFLIRYATDRDLIYEYSLENEMTNIFSFMCTILLYKMGDPRQNKYRLFIFSFLRCLPCFFYFSYFFGPELELSELKLLFAEFVISFMFIISIPHKTLARLYSNIIFRSTVIFTFGNLFASDCISVLNSSLSTSGFQLLPLAMHITFLANTFIGPDFLESRLFGFPMDMRDVKACYSAFYGSCVIVLGLDYFMSPNGVLGQWTPTRLPGLIEDPLGFYKCLGVYYAFGGYMIVTIGSYP</sequence>
<dbReference type="AlphaFoldDB" id="A0AAD2D1Y8"/>
<dbReference type="EMBL" id="CAMPGE010018680">
    <property type="protein sequence ID" value="CAI2377075.1"/>
    <property type="molecule type" value="Genomic_DNA"/>
</dbReference>
<feature type="transmembrane region" description="Helical" evidence="1">
    <location>
        <begin position="119"/>
        <end position="142"/>
    </location>
</feature>
<feature type="transmembrane region" description="Helical" evidence="1">
    <location>
        <begin position="60"/>
        <end position="78"/>
    </location>
</feature>
<protein>
    <submittedName>
        <fullName evidence="2">Uncharacterized protein</fullName>
    </submittedName>
</protein>
<proteinExistence type="predicted"/>
<accession>A0AAD2D1Y8</accession>
<keyword evidence="1" id="KW-0812">Transmembrane</keyword>